<organism evidence="1 2">
    <name type="scientific">Clostridium beijerinckii</name>
    <name type="common">Clostridium MP</name>
    <dbReference type="NCBI Taxonomy" id="1520"/>
    <lineage>
        <taxon>Bacteria</taxon>
        <taxon>Bacillati</taxon>
        <taxon>Bacillota</taxon>
        <taxon>Clostridia</taxon>
        <taxon>Eubacteriales</taxon>
        <taxon>Clostridiaceae</taxon>
        <taxon>Clostridium</taxon>
    </lineage>
</organism>
<dbReference type="Proteomes" id="UP000190973">
    <property type="component" value="Unassembled WGS sequence"/>
</dbReference>
<dbReference type="RefSeq" id="WP_077838560.1">
    <property type="nucleotide sequence ID" value="NZ_JABTAE010000001.1"/>
</dbReference>
<gene>
    <name evidence="1" type="ORF">CLBCK_19300</name>
</gene>
<dbReference type="AlphaFoldDB" id="A0A1S8SA17"/>
<proteinExistence type="predicted"/>
<comment type="caution">
    <text evidence="1">The sequence shown here is derived from an EMBL/GenBank/DDBJ whole genome shotgun (WGS) entry which is preliminary data.</text>
</comment>
<reference evidence="1 2" key="1">
    <citation type="submission" date="2016-05" db="EMBL/GenBank/DDBJ databases">
        <title>Microbial solvent formation.</title>
        <authorList>
            <person name="Poehlein A."/>
            <person name="Montoya Solano J.D."/>
            <person name="Flitsch S."/>
            <person name="Krabben P."/>
            <person name="Duerre P."/>
            <person name="Daniel R."/>
        </authorList>
    </citation>
    <scope>NUCLEOTIDE SEQUENCE [LARGE SCALE GENOMIC DNA]</scope>
    <source>
        <strain evidence="1 2">DSM 53</strain>
    </source>
</reference>
<evidence type="ECO:0000313" key="1">
    <source>
        <dbReference type="EMBL" id="OOM62227.1"/>
    </source>
</evidence>
<name>A0A1S8SA17_CLOBE</name>
<protein>
    <submittedName>
        <fullName evidence="1">Uncharacterized protein</fullName>
    </submittedName>
</protein>
<dbReference type="EMBL" id="LZZI01000026">
    <property type="protein sequence ID" value="OOM62227.1"/>
    <property type="molecule type" value="Genomic_DNA"/>
</dbReference>
<sequence>MLKELSEKAKTRKEDKWIELTSFVVNEIELENDMAYCRLENYKNGEAFNEEDNSKIFYAFSEDEAWDQLFKVTNTTDYDSLEKEFLNCRWCNWENALVFELKNGNKFMALRL</sequence>
<accession>A0A1S8SA17</accession>
<evidence type="ECO:0000313" key="2">
    <source>
        <dbReference type="Proteomes" id="UP000190973"/>
    </source>
</evidence>